<evidence type="ECO:0000259" key="2">
    <source>
        <dbReference type="Pfam" id="PF00535"/>
    </source>
</evidence>
<protein>
    <recommendedName>
        <fullName evidence="2">Glycosyltransferase 2-like domain-containing protein</fullName>
    </recommendedName>
</protein>
<proteinExistence type="inferred from homology"/>
<evidence type="ECO:0000313" key="4">
    <source>
        <dbReference type="Proteomes" id="UP000245624"/>
    </source>
</evidence>
<dbReference type="EMBL" id="QGTD01000018">
    <property type="protein sequence ID" value="PWU67138.1"/>
    <property type="molecule type" value="Genomic_DNA"/>
</dbReference>
<dbReference type="Proteomes" id="UP000245624">
    <property type="component" value="Unassembled WGS sequence"/>
</dbReference>
<sequence>MMDKLKIVNLQQENIKRQQQNKEILDYLSSLKKEYKRDDNSILRKNFSNYEKYKKGITVIVPSYQGQNVIINCLKSLENQTMDKDLFDIIIVLNGESSLTLEVINQFKENHEMNNIYVYESSIANASIARNIALDNANREFILFLDDDDYLSENYLEKMYQYADYDTVVISQIVDVDQNNNKNYDNPINNQIKSVLEKEINAFSDLNMVLTINACKLIPTIKLNNLRYNEALKNGEDIVFFTEFFVKNYMNVYVIPAREQVYYYRLIRDNSVSRKQMSFEFNVNDRLRVIKLLNDLLREMKSYQNEEFDFIISKINAQSSFIKSYLEINSNERKKVFDTIREKQLSYFPYHIINRGQANKLIISYCFPPYIDTSANVMAKRIRNSGEVVDVVYNEMDRVRVKDDNTNILVEDLIEERIEISSYSSFSSWKPINDFCEEGLRKISSEKQYNEVYSRALWPGSHFLAYLFKRLHPNIKWIAEFSDPILYDIHGKERYASIDSKKFLRNVQKITKKRFKLPKVKNDNLFFWCEYLPYLFADELVFTNENQLNYMMDKFPVKKIKNIILEKVKIDRHPTLPEDFYTMYKSNYSLDESKINIAYFGNFYKTRNLNELFEGLDRLEGNVRNNFKLHIFTSKPDELQENIQKYDSRYNIAVNSYVNFLEFLNLTTKFDCLVVNDAVTKDELPINPFLPSKLSDYLGSDKKIWAIYERGSVLSSMALHYMSELGDVNQVVRVYKEMITDAK</sequence>
<organism evidence="3 4">
    <name type="scientific">Gracilibacillus dipsosauri</name>
    <dbReference type="NCBI Taxonomy" id="178340"/>
    <lineage>
        <taxon>Bacteria</taxon>
        <taxon>Bacillati</taxon>
        <taxon>Bacillota</taxon>
        <taxon>Bacilli</taxon>
        <taxon>Bacillales</taxon>
        <taxon>Bacillaceae</taxon>
        <taxon>Gracilibacillus</taxon>
    </lineage>
</organism>
<dbReference type="AlphaFoldDB" id="A0A317KXA8"/>
<dbReference type="CDD" id="cd00761">
    <property type="entry name" value="Glyco_tranf_GTA_type"/>
    <property type="match status" value="1"/>
</dbReference>
<dbReference type="SUPFAM" id="SSF53448">
    <property type="entry name" value="Nucleotide-diphospho-sugar transferases"/>
    <property type="match status" value="1"/>
</dbReference>
<dbReference type="InterPro" id="IPR001173">
    <property type="entry name" value="Glyco_trans_2-like"/>
</dbReference>
<comment type="caution">
    <text evidence="3">The sequence shown here is derived from an EMBL/GenBank/DDBJ whole genome shotgun (WGS) entry which is preliminary data.</text>
</comment>
<dbReference type="SUPFAM" id="SSF53756">
    <property type="entry name" value="UDP-Glycosyltransferase/glycogen phosphorylase"/>
    <property type="match status" value="1"/>
</dbReference>
<name>A0A317KXA8_9BACI</name>
<gene>
    <name evidence="3" type="ORF">DLJ74_16295</name>
</gene>
<accession>A0A317KXA8</accession>
<feature type="domain" description="Glycosyltransferase 2-like" evidence="2">
    <location>
        <begin position="58"/>
        <end position="214"/>
    </location>
</feature>
<dbReference type="Pfam" id="PF00535">
    <property type="entry name" value="Glycos_transf_2"/>
    <property type="match status" value="1"/>
</dbReference>
<evidence type="ECO:0000256" key="1">
    <source>
        <dbReference type="ARBA" id="ARBA00006739"/>
    </source>
</evidence>
<reference evidence="3 4" key="1">
    <citation type="submission" date="2018-05" db="EMBL/GenBank/DDBJ databases">
        <title>Genomic analysis of Gracilibacillus dipsosauri DD1 reveals novel features of a salt-tolerant amylase.</title>
        <authorList>
            <person name="Deutch C.E."/>
            <person name="Yang S."/>
        </authorList>
    </citation>
    <scope>NUCLEOTIDE SEQUENCE [LARGE SCALE GENOMIC DNA]</scope>
    <source>
        <strain evidence="3 4">DD1</strain>
    </source>
</reference>
<dbReference type="RefSeq" id="WP_109985243.1">
    <property type="nucleotide sequence ID" value="NZ_QGTD01000018.1"/>
</dbReference>
<dbReference type="GO" id="GO:0016758">
    <property type="term" value="F:hexosyltransferase activity"/>
    <property type="evidence" value="ECO:0007669"/>
    <property type="project" value="UniProtKB-ARBA"/>
</dbReference>
<dbReference type="PANTHER" id="PTHR22916:SF3">
    <property type="entry name" value="UDP-GLCNAC:BETAGAL BETA-1,3-N-ACETYLGLUCOSAMINYLTRANSFERASE-LIKE PROTEIN 1"/>
    <property type="match status" value="1"/>
</dbReference>
<keyword evidence="4" id="KW-1185">Reference proteome</keyword>
<dbReference type="InterPro" id="IPR029044">
    <property type="entry name" value="Nucleotide-diphossugar_trans"/>
</dbReference>
<dbReference type="OrthoDB" id="396512at2"/>
<dbReference type="Gene3D" id="3.90.550.10">
    <property type="entry name" value="Spore Coat Polysaccharide Biosynthesis Protein SpsA, Chain A"/>
    <property type="match status" value="1"/>
</dbReference>
<evidence type="ECO:0000313" key="3">
    <source>
        <dbReference type="EMBL" id="PWU67138.1"/>
    </source>
</evidence>
<comment type="similarity">
    <text evidence="1">Belongs to the glycosyltransferase 2 family.</text>
</comment>
<dbReference type="PANTHER" id="PTHR22916">
    <property type="entry name" value="GLYCOSYLTRANSFERASE"/>
    <property type="match status" value="1"/>
</dbReference>